<dbReference type="InterPro" id="IPR000835">
    <property type="entry name" value="HTH_MarR-typ"/>
</dbReference>
<dbReference type="Proteomes" id="UP001595872">
    <property type="component" value="Unassembled WGS sequence"/>
</dbReference>
<dbReference type="PANTHER" id="PTHR39515:SF2">
    <property type="entry name" value="HTH-TYPE TRANSCRIPTIONAL REGULATOR RV0880"/>
    <property type="match status" value="1"/>
</dbReference>
<dbReference type="SMART" id="SM00347">
    <property type="entry name" value="HTH_MARR"/>
    <property type="match status" value="1"/>
</dbReference>
<evidence type="ECO:0000259" key="2">
    <source>
        <dbReference type="PROSITE" id="PS50995"/>
    </source>
</evidence>
<accession>A0ABV9TV06</accession>
<feature type="compositionally biased region" description="Pro residues" evidence="1">
    <location>
        <begin position="1"/>
        <end position="16"/>
    </location>
</feature>
<dbReference type="RefSeq" id="WP_378252866.1">
    <property type="nucleotide sequence ID" value="NZ_JBHSIT010000002.1"/>
</dbReference>
<gene>
    <name evidence="3" type="ORF">ACFPCY_07325</name>
</gene>
<dbReference type="InterPro" id="IPR036388">
    <property type="entry name" value="WH-like_DNA-bd_sf"/>
</dbReference>
<keyword evidence="4" id="KW-1185">Reference proteome</keyword>
<dbReference type="SUPFAM" id="SSF46785">
    <property type="entry name" value="Winged helix' DNA-binding domain"/>
    <property type="match status" value="1"/>
</dbReference>
<dbReference type="Gene3D" id="1.10.10.10">
    <property type="entry name" value="Winged helix-like DNA-binding domain superfamily/Winged helix DNA-binding domain"/>
    <property type="match status" value="1"/>
</dbReference>
<dbReference type="PROSITE" id="PS50995">
    <property type="entry name" value="HTH_MARR_2"/>
    <property type="match status" value="1"/>
</dbReference>
<evidence type="ECO:0000313" key="4">
    <source>
        <dbReference type="Proteomes" id="UP001595872"/>
    </source>
</evidence>
<evidence type="ECO:0000313" key="3">
    <source>
        <dbReference type="EMBL" id="MFC4907125.1"/>
    </source>
</evidence>
<feature type="domain" description="HTH marR-type" evidence="2">
    <location>
        <begin position="20"/>
        <end position="153"/>
    </location>
</feature>
<dbReference type="InterPro" id="IPR052526">
    <property type="entry name" value="HTH-type_Bedaq_tolerance"/>
</dbReference>
<dbReference type="Gene3D" id="1.10.287.100">
    <property type="match status" value="1"/>
</dbReference>
<dbReference type="Pfam" id="PF12802">
    <property type="entry name" value="MarR_2"/>
    <property type="match status" value="1"/>
</dbReference>
<dbReference type="EMBL" id="JBHSIT010000002">
    <property type="protein sequence ID" value="MFC4907125.1"/>
    <property type="molecule type" value="Genomic_DNA"/>
</dbReference>
<feature type="region of interest" description="Disordered" evidence="1">
    <location>
        <begin position="1"/>
        <end position="20"/>
    </location>
</feature>
<name>A0ABV9TV06_9ACTN</name>
<evidence type="ECO:0000256" key="1">
    <source>
        <dbReference type="SAM" id="MobiDB-lite"/>
    </source>
</evidence>
<reference evidence="4" key="1">
    <citation type="journal article" date="2019" name="Int. J. Syst. Evol. Microbiol.">
        <title>The Global Catalogue of Microorganisms (GCM) 10K type strain sequencing project: providing services to taxonomists for standard genome sequencing and annotation.</title>
        <authorList>
            <consortium name="The Broad Institute Genomics Platform"/>
            <consortium name="The Broad Institute Genome Sequencing Center for Infectious Disease"/>
            <person name="Wu L."/>
            <person name="Ma J."/>
        </authorList>
    </citation>
    <scope>NUCLEOTIDE SEQUENCE [LARGE SCALE GENOMIC DNA]</scope>
    <source>
        <strain evidence="4">KLKA75</strain>
    </source>
</reference>
<dbReference type="PANTHER" id="PTHR39515">
    <property type="entry name" value="CONSERVED PROTEIN"/>
    <property type="match status" value="1"/>
</dbReference>
<organism evidence="3 4">
    <name type="scientific">Actinomadura gamaensis</name>
    <dbReference type="NCBI Taxonomy" id="1763541"/>
    <lineage>
        <taxon>Bacteria</taxon>
        <taxon>Bacillati</taxon>
        <taxon>Actinomycetota</taxon>
        <taxon>Actinomycetes</taxon>
        <taxon>Streptosporangiales</taxon>
        <taxon>Thermomonosporaceae</taxon>
        <taxon>Actinomadura</taxon>
    </lineage>
</organism>
<protein>
    <submittedName>
        <fullName evidence="3">MarR family winged helix-turn-helix transcriptional regulator</fullName>
    </submittedName>
</protein>
<sequence length="171" mass="18008">MPSPPPEQPSPPPEQPAPTAEDLAARLRTSIGALVRATRPVDRLAPIPAAVLDLLDTRGPMTTADLAARRGVRHQTMATTVRDLAAAGHLTAAPDPGDARKKILTLTPSGKAALDADRRRRVGALADALTASFDEDDRRALAHALDLLDRLTATVTRNTSPAEAAPMTGPW</sequence>
<comment type="caution">
    <text evidence="3">The sequence shown here is derived from an EMBL/GenBank/DDBJ whole genome shotgun (WGS) entry which is preliminary data.</text>
</comment>
<dbReference type="InterPro" id="IPR036390">
    <property type="entry name" value="WH_DNA-bd_sf"/>
</dbReference>
<proteinExistence type="predicted"/>